<evidence type="ECO:0000256" key="5">
    <source>
        <dbReference type="ARBA" id="ARBA00022723"/>
    </source>
</evidence>
<dbReference type="EC" id="2.7.11.1" evidence="2"/>
<comment type="catalytic activity">
    <reaction evidence="14">
        <text>L-threonyl-[protein] + ATP = O-phospho-L-threonyl-[protein] + ADP + H(+)</text>
        <dbReference type="Rhea" id="RHEA:46608"/>
        <dbReference type="Rhea" id="RHEA-COMP:11060"/>
        <dbReference type="Rhea" id="RHEA-COMP:11605"/>
        <dbReference type="ChEBI" id="CHEBI:15378"/>
        <dbReference type="ChEBI" id="CHEBI:30013"/>
        <dbReference type="ChEBI" id="CHEBI:30616"/>
        <dbReference type="ChEBI" id="CHEBI:61977"/>
        <dbReference type="ChEBI" id="CHEBI:456216"/>
        <dbReference type="EC" id="2.7.11.1"/>
    </reaction>
</comment>
<dbReference type="PROSITE" id="PS00107">
    <property type="entry name" value="PROTEIN_KINASE_ATP"/>
    <property type="match status" value="1"/>
</dbReference>
<dbReference type="Gene3D" id="3.30.200.20">
    <property type="entry name" value="Phosphorylase Kinase, domain 1"/>
    <property type="match status" value="1"/>
</dbReference>
<dbReference type="GO" id="GO:0051321">
    <property type="term" value="P:meiotic cell cycle"/>
    <property type="evidence" value="ECO:0007669"/>
    <property type="project" value="TreeGrafter"/>
</dbReference>
<protein>
    <recommendedName>
        <fullName evidence="2">non-specific serine/threonine protein kinase</fullName>
        <ecNumber evidence="2">2.7.11.1</ecNumber>
    </recommendedName>
</protein>
<sequence length="411" mass="48256">MASYPLPVFYDLEQTLSTKKERKSMFSNYGRPPKAPVRSAPVRRIYSVYKDEAPKPVSFREGSDQSFITGSPLYSSKKGTYFEQCYEIESRLGEGDFGEVFKVVSKENGKHYACKRNILKFRGERDRTRRIQEVKNHEQLTPHVNIIKFYRAWEENNQLYLLTEVCKQSLADILYNTHEFPENQIWAYFIDILQGLDHLHLHKCIHMDVKPENIFIGLDGRCKLGDFGLVIDFSNGYPTEALDGDSKYLAPECLQRVYTPAADIFSLGIVLLEMATDLDLPKRGPLWHELRTGHIPSMEGRGLSLELRSTIKWLMEPDYRKRPTTTEVLNYKAVKRLSRKNNVIYFFRSKVQTFNSYISKFFILPFIFCSFIYVNLKKKLLNYEEKCYHYQRLDTQWLSWWTILISPMMSP</sequence>
<evidence type="ECO:0000313" key="20">
    <source>
        <dbReference type="EMBL" id="KAB7494757.1"/>
    </source>
</evidence>
<keyword evidence="12" id="KW-0131">Cell cycle</keyword>
<dbReference type="Gene3D" id="1.10.510.10">
    <property type="entry name" value="Transferase(Phosphotransferase) domain 1"/>
    <property type="match status" value="1"/>
</dbReference>
<evidence type="ECO:0000256" key="13">
    <source>
        <dbReference type="ARBA" id="ARBA00037982"/>
    </source>
</evidence>
<feature type="transmembrane region" description="Helical" evidence="18">
    <location>
        <begin position="357"/>
        <end position="376"/>
    </location>
</feature>
<feature type="domain" description="Protein kinase" evidence="19">
    <location>
        <begin position="86"/>
        <end position="334"/>
    </location>
</feature>
<comment type="similarity">
    <text evidence="13">Belongs to the protein kinase superfamily. Ser/Thr protein kinase family. GCN2 subfamily.</text>
</comment>
<dbReference type="GO" id="GO:0000139">
    <property type="term" value="C:Golgi membrane"/>
    <property type="evidence" value="ECO:0007669"/>
    <property type="project" value="UniProtKB-SubCell"/>
</dbReference>
<evidence type="ECO:0000259" key="19">
    <source>
        <dbReference type="PROSITE" id="PS50011"/>
    </source>
</evidence>
<dbReference type="GO" id="GO:0004674">
    <property type="term" value="F:protein serine/threonine kinase activity"/>
    <property type="evidence" value="ECO:0007669"/>
    <property type="project" value="UniProtKB-KW"/>
</dbReference>
<dbReference type="AlphaFoldDB" id="A0A5N5SLC6"/>
<dbReference type="PANTHER" id="PTHR11042:SF183">
    <property type="entry name" value="MEMBRANE-ASSOCIATED TYROSINE- AND THREONINE-SPECIFIC CDC2-INHIBITORY KINASE"/>
    <property type="match status" value="1"/>
</dbReference>
<keyword evidence="21" id="KW-1185">Reference proteome</keyword>
<dbReference type="GO" id="GO:0005524">
    <property type="term" value="F:ATP binding"/>
    <property type="evidence" value="ECO:0007669"/>
    <property type="project" value="UniProtKB-UniRule"/>
</dbReference>
<evidence type="ECO:0000256" key="2">
    <source>
        <dbReference type="ARBA" id="ARBA00012513"/>
    </source>
</evidence>
<dbReference type="InterPro" id="IPR011009">
    <property type="entry name" value="Kinase-like_dom_sf"/>
</dbReference>
<dbReference type="GO" id="GO:0005634">
    <property type="term" value="C:nucleus"/>
    <property type="evidence" value="ECO:0007669"/>
    <property type="project" value="TreeGrafter"/>
</dbReference>
<dbReference type="EMBL" id="SEYY01023603">
    <property type="protein sequence ID" value="KAB7494757.1"/>
    <property type="molecule type" value="Genomic_DNA"/>
</dbReference>
<keyword evidence="18" id="KW-1133">Transmembrane helix</keyword>
<evidence type="ECO:0000256" key="12">
    <source>
        <dbReference type="ARBA" id="ARBA00023306"/>
    </source>
</evidence>
<keyword evidence="8 16" id="KW-0067">ATP-binding</keyword>
<evidence type="ECO:0000256" key="10">
    <source>
        <dbReference type="ARBA" id="ARBA00023034"/>
    </source>
</evidence>
<feature type="binding site" evidence="16">
    <location>
        <position position="115"/>
    </location>
    <ligand>
        <name>ATP</name>
        <dbReference type="ChEBI" id="CHEBI:30616"/>
    </ligand>
</feature>
<dbReference type="PANTHER" id="PTHR11042">
    <property type="entry name" value="EUKARYOTIC TRANSLATION INITIATION FACTOR 2-ALPHA KINASE EIF2-ALPHA KINASE -RELATED"/>
    <property type="match status" value="1"/>
</dbReference>
<dbReference type="InterPro" id="IPR017441">
    <property type="entry name" value="Protein_kinase_ATP_BS"/>
</dbReference>
<comment type="caution">
    <text evidence="20">The sequence shown here is derived from an EMBL/GenBank/DDBJ whole genome shotgun (WGS) entry which is preliminary data.</text>
</comment>
<dbReference type="PROSITE" id="PS00108">
    <property type="entry name" value="PROTEIN_KINASE_ST"/>
    <property type="match status" value="1"/>
</dbReference>
<dbReference type="Proteomes" id="UP000326759">
    <property type="component" value="Unassembled WGS sequence"/>
</dbReference>
<dbReference type="SUPFAM" id="SSF56112">
    <property type="entry name" value="Protein kinase-like (PK-like)"/>
    <property type="match status" value="1"/>
</dbReference>
<evidence type="ECO:0000256" key="17">
    <source>
        <dbReference type="RuleBase" id="RU000304"/>
    </source>
</evidence>
<evidence type="ECO:0000256" key="6">
    <source>
        <dbReference type="ARBA" id="ARBA00022741"/>
    </source>
</evidence>
<dbReference type="GO" id="GO:0110031">
    <property type="term" value="P:negative regulation of G2/MI transition of meiotic cell cycle"/>
    <property type="evidence" value="ECO:0007669"/>
    <property type="project" value="TreeGrafter"/>
</dbReference>
<name>A0A5N5SLC6_9CRUS</name>
<keyword evidence="7 20" id="KW-0418">Kinase</keyword>
<evidence type="ECO:0000256" key="3">
    <source>
        <dbReference type="ARBA" id="ARBA00022527"/>
    </source>
</evidence>
<dbReference type="InterPro" id="IPR000719">
    <property type="entry name" value="Prot_kinase_dom"/>
</dbReference>
<accession>A0A5N5SLC6</accession>
<keyword evidence="10" id="KW-0333">Golgi apparatus</keyword>
<gene>
    <name evidence="20" type="primary">pkmyt1</name>
    <name evidence="20" type="ORF">Anas_07336</name>
</gene>
<reference evidence="20 21" key="1">
    <citation type="journal article" date="2019" name="PLoS Biol.">
        <title>Sex chromosomes control vertical transmission of feminizing Wolbachia symbionts in an isopod.</title>
        <authorList>
            <person name="Becking T."/>
            <person name="Chebbi M.A."/>
            <person name="Giraud I."/>
            <person name="Moumen B."/>
            <person name="Laverre T."/>
            <person name="Caubet Y."/>
            <person name="Peccoud J."/>
            <person name="Gilbert C."/>
            <person name="Cordaux R."/>
        </authorList>
    </citation>
    <scope>NUCLEOTIDE SEQUENCE [LARGE SCALE GENOMIC DNA]</scope>
    <source>
        <strain evidence="20">ANa2</strain>
        <tissue evidence="20">Whole body excluding digestive tract and cuticle</tissue>
    </source>
</reference>
<dbReference type="FunFam" id="1.10.510.10:FF:000315">
    <property type="entry name" value="membrane-associated tyrosine- and threonine-specific cdc2-inhibitory kinase"/>
    <property type="match status" value="1"/>
</dbReference>
<evidence type="ECO:0000256" key="16">
    <source>
        <dbReference type="PROSITE-ProRule" id="PRU10141"/>
    </source>
</evidence>
<keyword evidence="6 16" id="KW-0547">Nucleotide-binding</keyword>
<comment type="subcellular location">
    <subcellularLocation>
        <location evidence="1">Golgi apparatus membrane</location>
        <topology evidence="1">Peripheral membrane protein</topology>
    </subcellularLocation>
</comment>
<dbReference type="SMART" id="SM00220">
    <property type="entry name" value="S_TKc"/>
    <property type="match status" value="1"/>
</dbReference>
<keyword evidence="4" id="KW-0808">Transferase</keyword>
<dbReference type="PROSITE" id="PS50011">
    <property type="entry name" value="PROTEIN_KINASE_DOM"/>
    <property type="match status" value="1"/>
</dbReference>
<dbReference type="InterPro" id="IPR050339">
    <property type="entry name" value="CC_SR_Kinase"/>
</dbReference>
<keyword evidence="5" id="KW-0479">Metal-binding</keyword>
<organism evidence="20 21">
    <name type="scientific">Armadillidium nasatum</name>
    <dbReference type="NCBI Taxonomy" id="96803"/>
    <lineage>
        <taxon>Eukaryota</taxon>
        <taxon>Metazoa</taxon>
        <taxon>Ecdysozoa</taxon>
        <taxon>Arthropoda</taxon>
        <taxon>Crustacea</taxon>
        <taxon>Multicrustacea</taxon>
        <taxon>Malacostraca</taxon>
        <taxon>Eumalacostraca</taxon>
        <taxon>Peracarida</taxon>
        <taxon>Isopoda</taxon>
        <taxon>Oniscidea</taxon>
        <taxon>Crinocheta</taxon>
        <taxon>Armadillidiidae</taxon>
        <taxon>Armadillidium</taxon>
    </lineage>
</organism>
<keyword evidence="18" id="KW-0812">Transmembrane</keyword>
<dbReference type="OrthoDB" id="5337378at2759"/>
<dbReference type="Pfam" id="PF00069">
    <property type="entry name" value="Pkinase"/>
    <property type="match status" value="1"/>
</dbReference>
<evidence type="ECO:0000256" key="1">
    <source>
        <dbReference type="ARBA" id="ARBA00004395"/>
    </source>
</evidence>
<evidence type="ECO:0000256" key="15">
    <source>
        <dbReference type="ARBA" id="ARBA00048679"/>
    </source>
</evidence>
<keyword evidence="3 17" id="KW-0723">Serine/threonine-protein kinase</keyword>
<evidence type="ECO:0000256" key="4">
    <source>
        <dbReference type="ARBA" id="ARBA00022679"/>
    </source>
</evidence>
<dbReference type="InterPro" id="IPR008271">
    <property type="entry name" value="Ser/Thr_kinase_AS"/>
</dbReference>
<evidence type="ECO:0000313" key="21">
    <source>
        <dbReference type="Proteomes" id="UP000326759"/>
    </source>
</evidence>
<evidence type="ECO:0000256" key="9">
    <source>
        <dbReference type="ARBA" id="ARBA00022842"/>
    </source>
</evidence>
<evidence type="ECO:0000256" key="7">
    <source>
        <dbReference type="ARBA" id="ARBA00022777"/>
    </source>
</evidence>
<evidence type="ECO:0000256" key="11">
    <source>
        <dbReference type="ARBA" id="ARBA00023136"/>
    </source>
</evidence>
<keyword evidence="9" id="KW-0460">Magnesium</keyword>
<evidence type="ECO:0000256" key="8">
    <source>
        <dbReference type="ARBA" id="ARBA00022840"/>
    </source>
</evidence>
<dbReference type="GO" id="GO:0046872">
    <property type="term" value="F:metal ion binding"/>
    <property type="evidence" value="ECO:0007669"/>
    <property type="project" value="UniProtKB-KW"/>
</dbReference>
<proteinExistence type="inferred from homology"/>
<evidence type="ECO:0000256" key="14">
    <source>
        <dbReference type="ARBA" id="ARBA00047899"/>
    </source>
</evidence>
<keyword evidence="11 18" id="KW-0472">Membrane</keyword>
<comment type="catalytic activity">
    <reaction evidence="15">
        <text>L-seryl-[protein] + ATP = O-phospho-L-seryl-[protein] + ADP + H(+)</text>
        <dbReference type="Rhea" id="RHEA:17989"/>
        <dbReference type="Rhea" id="RHEA-COMP:9863"/>
        <dbReference type="Rhea" id="RHEA-COMP:11604"/>
        <dbReference type="ChEBI" id="CHEBI:15378"/>
        <dbReference type="ChEBI" id="CHEBI:29999"/>
        <dbReference type="ChEBI" id="CHEBI:30616"/>
        <dbReference type="ChEBI" id="CHEBI:83421"/>
        <dbReference type="ChEBI" id="CHEBI:456216"/>
        <dbReference type="EC" id="2.7.11.1"/>
    </reaction>
</comment>
<evidence type="ECO:0000256" key="18">
    <source>
        <dbReference type="SAM" id="Phobius"/>
    </source>
</evidence>